<evidence type="ECO:0000256" key="1">
    <source>
        <dbReference type="ARBA" id="ARBA00006270"/>
    </source>
</evidence>
<dbReference type="PROSITE" id="PS51417">
    <property type="entry name" value="ARF"/>
    <property type="match status" value="1"/>
</dbReference>
<keyword evidence="2" id="KW-0547">Nucleotide-binding</keyword>
<dbReference type="CDD" id="cd00154">
    <property type="entry name" value="Rab"/>
    <property type="match status" value="1"/>
</dbReference>
<dbReference type="Pfam" id="PF00071">
    <property type="entry name" value="Ras"/>
    <property type="match status" value="1"/>
</dbReference>
<dbReference type="InterPro" id="IPR050305">
    <property type="entry name" value="Small_GTPase_Rab"/>
</dbReference>
<protein>
    <submittedName>
        <fullName evidence="5">RAB1-like</fullName>
    </submittedName>
    <submittedName>
        <fullName evidence="6">Ras-related small GTPase Rab 1</fullName>
    </submittedName>
</protein>
<dbReference type="SUPFAM" id="SSF52540">
    <property type="entry name" value="P-loop containing nucleoside triphosphate hydrolases"/>
    <property type="match status" value="1"/>
</dbReference>
<dbReference type="PROSITE" id="PS00675">
    <property type="entry name" value="SIGMA54_INTERACT_1"/>
    <property type="match status" value="1"/>
</dbReference>
<dbReference type="InterPro" id="IPR025662">
    <property type="entry name" value="Sigma_54_int_dom_ATP-bd_1"/>
</dbReference>
<evidence type="ECO:0000256" key="2">
    <source>
        <dbReference type="ARBA" id="ARBA00022741"/>
    </source>
</evidence>
<dbReference type="PROSITE" id="PS51421">
    <property type="entry name" value="RAS"/>
    <property type="match status" value="1"/>
</dbReference>
<dbReference type="InterPro" id="IPR005225">
    <property type="entry name" value="Small_GTP-bd"/>
</dbReference>
<dbReference type="NCBIfam" id="TIGR00231">
    <property type="entry name" value="small_GTP"/>
    <property type="match status" value="1"/>
</dbReference>
<evidence type="ECO:0000256" key="4">
    <source>
        <dbReference type="ARBA" id="ARBA00023288"/>
    </source>
</evidence>
<dbReference type="InterPro" id="IPR027417">
    <property type="entry name" value="P-loop_NTPase"/>
</dbReference>
<dbReference type="FunFam" id="3.40.50.300:FF:001129">
    <property type="entry name" value="ras-related protein Rab-44 isoform X2"/>
    <property type="match status" value="1"/>
</dbReference>
<dbReference type="AlphaFoldDB" id="B4XPC3"/>
<reference evidence="5" key="2">
    <citation type="journal article" date="2009" name="J. Eukaryot. Microbiol.">
        <title>The RAB family GTPase Rab1A from Plasmodium falciparum defines a unique paralog shared by chromalveolates and rhizaria.</title>
        <authorList>
            <person name="Elias M."/>
            <person name="Patron N.J."/>
            <person name="Keeling P.J."/>
        </authorList>
    </citation>
    <scope>NUCLEOTIDE SEQUENCE</scope>
</reference>
<dbReference type="SMART" id="SM00173">
    <property type="entry name" value="RAS"/>
    <property type="match status" value="1"/>
</dbReference>
<name>B4XPC3_GYMST</name>
<reference evidence="6" key="1">
    <citation type="journal article" date="2008" name="Mol. Biol. Evol.">
        <title>Nucleus-encoded periplastid-targeted EFL in chlorarachniophytes.</title>
        <authorList>
            <person name="Gile G.H."/>
            <person name="Keeling P.J."/>
        </authorList>
    </citation>
    <scope>NUCLEOTIDE SEQUENCE</scope>
    <source>
        <strain evidence="6">CCMP 2057</strain>
    </source>
</reference>
<evidence type="ECO:0000256" key="3">
    <source>
        <dbReference type="ARBA" id="ARBA00023134"/>
    </source>
</evidence>
<evidence type="ECO:0000313" key="6">
    <source>
        <dbReference type="EMBL" id="ACF24553.1"/>
    </source>
</evidence>
<dbReference type="PANTHER" id="PTHR47980">
    <property type="entry name" value="LD44762P"/>
    <property type="match status" value="1"/>
</dbReference>
<dbReference type="SMART" id="SM00176">
    <property type="entry name" value="RAN"/>
    <property type="match status" value="1"/>
</dbReference>
<accession>B4XPC3</accession>
<evidence type="ECO:0000313" key="5">
    <source>
        <dbReference type="EMBL" id="ABW35318.1"/>
    </source>
</evidence>
<dbReference type="SMART" id="SM00175">
    <property type="entry name" value="RAB"/>
    <property type="match status" value="1"/>
</dbReference>
<dbReference type="Gene3D" id="3.40.50.300">
    <property type="entry name" value="P-loop containing nucleotide triphosphate hydrolases"/>
    <property type="match status" value="1"/>
</dbReference>
<dbReference type="InterPro" id="IPR001806">
    <property type="entry name" value="Small_GTPase"/>
</dbReference>
<dbReference type="EMBL" id="EU810285">
    <property type="protein sequence ID" value="ACF24553.1"/>
    <property type="molecule type" value="mRNA"/>
</dbReference>
<dbReference type="GO" id="GO:0003924">
    <property type="term" value="F:GTPase activity"/>
    <property type="evidence" value="ECO:0007669"/>
    <property type="project" value="InterPro"/>
</dbReference>
<proteinExistence type="evidence at transcript level"/>
<keyword evidence="3" id="KW-0342">GTP-binding</keyword>
<dbReference type="GO" id="GO:0005525">
    <property type="term" value="F:GTP binding"/>
    <property type="evidence" value="ECO:0007669"/>
    <property type="project" value="UniProtKB-KW"/>
</dbReference>
<dbReference type="SMART" id="SM00177">
    <property type="entry name" value="ARF"/>
    <property type="match status" value="1"/>
</dbReference>
<keyword evidence="4" id="KW-0449">Lipoprotein</keyword>
<organism evidence="5">
    <name type="scientific">Gymnochlora stellata</name>
    <dbReference type="NCBI Taxonomy" id="67809"/>
    <lineage>
        <taxon>Eukaryota</taxon>
        <taxon>Sar</taxon>
        <taxon>Rhizaria</taxon>
        <taxon>Cercozoa</taxon>
        <taxon>Chlorarachniophyceae</taxon>
        <taxon>Gymnochlora</taxon>
    </lineage>
</organism>
<dbReference type="PROSITE" id="PS51419">
    <property type="entry name" value="RAB"/>
    <property type="match status" value="1"/>
</dbReference>
<dbReference type="SMART" id="SM00174">
    <property type="entry name" value="RHO"/>
    <property type="match status" value="1"/>
</dbReference>
<dbReference type="EMBL" id="EU069504">
    <property type="protein sequence ID" value="ABW35318.1"/>
    <property type="molecule type" value="mRNA"/>
</dbReference>
<dbReference type="PRINTS" id="PR00449">
    <property type="entry name" value="RASTRNSFRMNG"/>
</dbReference>
<comment type="similarity">
    <text evidence="1">Belongs to the small GTPase superfamily. Rab family.</text>
</comment>
<sequence length="212" mass="23401">MNTDATSTDYDYLVKLVMVGDSGVGKTALAHRFAQDKFEKLDRSTIGVDLRIKTLKLDEKKVKMQVWDTAGQERFRAITQCYYRGADAVVLVFDQTNINSYKNLSRWISDIAYFAKKNAKIVVCANKADIAEEDAPEAKDILSLFEGNDVHVIETSAKTGKGVKEAFRMAAAGVVEQLREIRGVGYAHPSTVNMEGSSLYGGSQKTCPCTIL</sequence>